<organism evidence="2 3">
    <name type="scientific">Halobacillus dabanensis</name>
    <dbReference type="NCBI Taxonomy" id="240302"/>
    <lineage>
        <taxon>Bacteria</taxon>
        <taxon>Bacillati</taxon>
        <taxon>Bacillota</taxon>
        <taxon>Bacilli</taxon>
        <taxon>Bacillales</taxon>
        <taxon>Bacillaceae</taxon>
        <taxon>Halobacillus</taxon>
    </lineage>
</organism>
<name>A0A1I3PHZ0_HALDA</name>
<evidence type="ECO:0000313" key="3">
    <source>
        <dbReference type="Proteomes" id="UP000183557"/>
    </source>
</evidence>
<evidence type="ECO:0000313" key="2">
    <source>
        <dbReference type="EMBL" id="SFJ21128.1"/>
    </source>
</evidence>
<protein>
    <recommendedName>
        <fullName evidence="4">Competence protein ComGE</fullName>
    </recommendedName>
</protein>
<keyword evidence="1" id="KW-0812">Transmembrane</keyword>
<dbReference type="EMBL" id="FOSB01000001">
    <property type="protein sequence ID" value="SFJ21128.1"/>
    <property type="molecule type" value="Genomic_DNA"/>
</dbReference>
<keyword evidence="1" id="KW-1133">Transmembrane helix</keyword>
<keyword evidence="1" id="KW-0472">Membrane</keyword>
<reference evidence="3" key="1">
    <citation type="submission" date="2016-10" db="EMBL/GenBank/DDBJ databases">
        <authorList>
            <person name="Varghese N."/>
            <person name="Submissions S."/>
        </authorList>
    </citation>
    <scope>NUCLEOTIDE SEQUENCE [LARGE SCALE GENOMIC DNA]</scope>
    <source>
        <strain evidence="3">CGMCC 1.3704</strain>
    </source>
</reference>
<dbReference type="OrthoDB" id="2971633at2"/>
<dbReference type="Proteomes" id="UP000183557">
    <property type="component" value="Unassembled WGS sequence"/>
</dbReference>
<dbReference type="AlphaFoldDB" id="A0A1I3PHZ0"/>
<gene>
    <name evidence="2" type="ORF">SAMN04487936_101338</name>
</gene>
<evidence type="ECO:0008006" key="4">
    <source>
        <dbReference type="Google" id="ProtNLM"/>
    </source>
</evidence>
<proteinExistence type="predicted"/>
<evidence type="ECO:0000256" key="1">
    <source>
        <dbReference type="SAM" id="Phobius"/>
    </source>
</evidence>
<accession>A0A1I3PHZ0</accession>
<sequence length="129" mass="14743">MVRYTNTSFTFLSDEKGSIFPWVLMVCYLLLLVTFTGVQQLKSQLIQTSTHKSAVVKQHILEQSRNPLEEELVILPELSAQHDFIHSTPNGEGTANCIRESEMNWACDWIITDRFGGIKHTMTFHSLSK</sequence>
<keyword evidence="3" id="KW-1185">Reference proteome</keyword>
<feature type="transmembrane region" description="Helical" evidence="1">
    <location>
        <begin position="20"/>
        <end position="38"/>
    </location>
</feature>
<dbReference type="RefSeq" id="WP_075034804.1">
    <property type="nucleotide sequence ID" value="NZ_FOSB01000001.1"/>
</dbReference>